<dbReference type="InterPro" id="IPR036866">
    <property type="entry name" value="RibonucZ/Hydroxyglut_hydro"/>
</dbReference>
<dbReference type="GO" id="GO:0005886">
    <property type="term" value="C:plasma membrane"/>
    <property type="evidence" value="ECO:0007669"/>
    <property type="project" value="UniProtKB-SubCell"/>
</dbReference>
<evidence type="ECO:0000256" key="1">
    <source>
        <dbReference type="ARBA" id="ARBA00004651"/>
    </source>
</evidence>
<evidence type="ECO:0000256" key="5">
    <source>
        <dbReference type="ARBA" id="ARBA00023136"/>
    </source>
</evidence>
<dbReference type="SMART" id="SM00849">
    <property type="entry name" value="Lactamase_B"/>
    <property type="match status" value="1"/>
</dbReference>
<keyword evidence="4 6" id="KW-1133">Transmembrane helix</keyword>
<evidence type="ECO:0000256" key="6">
    <source>
        <dbReference type="SAM" id="Phobius"/>
    </source>
</evidence>
<dbReference type="NCBIfam" id="TIGR00360">
    <property type="entry name" value="ComEC_N-term"/>
    <property type="match status" value="1"/>
</dbReference>
<feature type="transmembrane region" description="Helical" evidence="6">
    <location>
        <begin position="329"/>
        <end position="346"/>
    </location>
</feature>
<dbReference type="Pfam" id="PF03772">
    <property type="entry name" value="Competence"/>
    <property type="match status" value="1"/>
</dbReference>
<feature type="transmembrane region" description="Helical" evidence="6">
    <location>
        <begin position="358"/>
        <end position="379"/>
    </location>
</feature>
<evidence type="ECO:0000256" key="4">
    <source>
        <dbReference type="ARBA" id="ARBA00022989"/>
    </source>
</evidence>
<protein>
    <submittedName>
        <fullName evidence="8">ComEC/Rec2 family competence protein</fullName>
    </submittedName>
</protein>
<dbReference type="Proteomes" id="UP000277094">
    <property type="component" value="Unassembled WGS sequence"/>
</dbReference>
<dbReference type="InterPro" id="IPR001279">
    <property type="entry name" value="Metallo-B-lactamas"/>
</dbReference>
<comment type="subcellular location">
    <subcellularLocation>
        <location evidence="1">Cell membrane</location>
        <topology evidence="1">Multi-pass membrane protein</topology>
    </subcellularLocation>
</comment>
<dbReference type="Pfam" id="PF00753">
    <property type="entry name" value="Lactamase_B"/>
    <property type="match status" value="1"/>
</dbReference>
<gene>
    <name evidence="8" type="ORF">EFL95_07250</name>
</gene>
<keyword evidence="3 6" id="KW-0812">Transmembrane</keyword>
<dbReference type="PANTHER" id="PTHR30619:SF1">
    <property type="entry name" value="RECOMBINATION PROTEIN 2"/>
    <property type="match status" value="1"/>
</dbReference>
<keyword evidence="9" id="KW-1185">Reference proteome</keyword>
<dbReference type="OrthoDB" id="7177610at2"/>
<dbReference type="AlphaFoldDB" id="A0A3N0DTK5"/>
<dbReference type="InterPro" id="IPR035681">
    <property type="entry name" value="ComA-like_MBL"/>
</dbReference>
<feature type="transmembrane region" description="Helical" evidence="6">
    <location>
        <begin position="450"/>
        <end position="471"/>
    </location>
</feature>
<dbReference type="SUPFAM" id="SSF56281">
    <property type="entry name" value="Metallo-hydrolase/oxidoreductase"/>
    <property type="match status" value="1"/>
</dbReference>
<organism evidence="8 9">
    <name type="scientific">Nocardioides marmorisolisilvae</name>
    <dbReference type="NCBI Taxonomy" id="1542737"/>
    <lineage>
        <taxon>Bacteria</taxon>
        <taxon>Bacillati</taxon>
        <taxon>Actinomycetota</taxon>
        <taxon>Actinomycetes</taxon>
        <taxon>Propionibacteriales</taxon>
        <taxon>Nocardioidaceae</taxon>
        <taxon>Nocardioides</taxon>
    </lineage>
</organism>
<evidence type="ECO:0000256" key="2">
    <source>
        <dbReference type="ARBA" id="ARBA00022475"/>
    </source>
</evidence>
<reference evidence="8 9" key="1">
    <citation type="submission" date="2018-11" db="EMBL/GenBank/DDBJ databases">
        <authorList>
            <person name="Li F."/>
        </authorList>
    </citation>
    <scope>NUCLEOTIDE SEQUENCE [LARGE SCALE GENOMIC DNA]</scope>
    <source>
        <strain evidence="8 9">KIS18-7</strain>
    </source>
</reference>
<feature type="transmembrane region" description="Helical" evidence="6">
    <location>
        <begin position="259"/>
        <end position="276"/>
    </location>
</feature>
<accession>A0A3N0DTK5</accession>
<dbReference type="InterPro" id="IPR004477">
    <property type="entry name" value="ComEC_N"/>
</dbReference>
<feature type="transmembrane region" description="Helical" evidence="6">
    <location>
        <begin position="483"/>
        <end position="501"/>
    </location>
</feature>
<feature type="transmembrane region" description="Helical" evidence="6">
    <location>
        <begin position="421"/>
        <end position="438"/>
    </location>
</feature>
<sequence>MTRLDLRAPLLAAVAWAAAVCGLASTPGLGLLAFPVGFWVWRRRALGRTWVTPACWLVCACAVFTSAAVQRAGVEESAIGRLAALNASVRVVAVLDTAPQRVKSRFGGRVFFNATVVEVTAHDHRLRLRAPIQVFAPAASVPRGAKVRLSGPLRPSFDPERAAVLTARGPPEVVAGPGLVTRASNRLRSSIRQAVSRAGPEPSALVPALVDGDDTAMPARTVADFQTAGLTHLLAVSGTNLTLMVGGLLSLARLAGVRARGLVAVGAVGVIGFVLLSGPEPSVLRAAAMGTIALVGLGTVGERRGLTWLSVGAFLLLLIDPWLARSVGFALSVLATAGILLLAPGWRRRLSTWLPGWAAEAIAVPLAAQLACTPLVAAISGQVSLVAVAANLAAGPFVGPTTVLGLAGGLVGLLSGSLGRLVATPATWGASAIIAVAHRSADLPVPAVEWGAGPFALLVLTGFCLGIATGLGRLLARPTTAGVLAGLMTVAVLVGLPTPGWPPRDWVLVACSVGQGDGLVLATGPHAAVVVDTGPDPRLMDRCLRRLGVRNVPVIVLTHFHADHVDGLSGVLRKRSVGEIVTTSLADPPGGSRLVHELADGAGVPVRVAVAGEQTEVGAVRWQVLAPTRTDYPDSESPPNDASVVLLVETRGIRILMTGDQERPSQTELRRLYPDLQADVLKVAHHGSSKQDEDLVTSLGARLAVISVGLNNDYGHPAPVTLRLLRQAGMQVRRTDLDGDVAVVVDGNGALSTVVRGVRE</sequence>
<name>A0A3N0DTK5_9ACTN</name>
<feature type="transmembrane region" description="Helical" evidence="6">
    <location>
        <begin position="282"/>
        <end position="299"/>
    </location>
</feature>
<dbReference type="EMBL" id="RJSG01000002">
    <property type="protein sequence ID" value="RNL78851.1"/>
    <property type="molecule type" value="Genomic_DNA"/>
</dbReference>
<keyword evidence="5 6" id="KW-0472">Membrane</keyword>
<dbReference type="PANTHER" id="PTHR30619">
    <property type="entry name" value="DNA INTERNALIZATION/COMPETENCE PROTEIN COMEC/REC2"/>
    <property type="match status" value="1"/>
</dbReference>
<dbReference type="Gene3D" id="3.60.15.10">
    <property type="entry name" value="Ribonuclease Z/Hydroxyacylglutathione hydrolase-like"/>
    <property type="match status" value="1"/>
</dbReference>
<feature type="domain" description="Metallo-beta-lactamase" evidence="7">
    <location>
        <begin position="515"/>
        <end position="710"/>
    </location>
</feature>
<comment type="caution">
    <text evidence="8">The sequence shown here is derived from an EMBL/GenBank/DDBJ whole genome shotgun (WGS) entry which is preliminary data.</text>
</comment>
<feature type="transmembrane region" description="Helical" evidence="6">
    <location>
        <begin position="385"/>
        <end position="414"/>
    </location>
</feature>
<dbReference type="RefSeq" id="WP_123233353.1">
    <property type="nucleotide sequence ID" value="NZ_RJSG01000002.1"/>
</dbReference>
<keyword evidence="2" id="KW-1003">Cell membrane</keyword>
<evidence type="ECO:0000259" key="7">
    <source>
        <dbReference type="SMART" id="SM00849"/>
    </source>
</evidence>
<evidence type="ECO:0000256" key="3">
    <source>
        <dbReference type="ARBA" id="ARBA00022692"/>
    </source>
</evidence>
<evidence type="ECO:0000313" key="9">
    <source>
        <dbReference type="Proteomes" id="UP000277094"/>
    </source>
</evidence>
<dbReference type="CDD" id="cd07731">
    <property type="entry name" value="ComA-like_MBL-fold"/>
    <property type="match status" value="1"/>
</dbReference>
<dbReference type="InterPro" id="IPR052159">
    <property type="entry name" value="Competence_DNA_uptake"/>
</dbReference>
<proteinExistence type="predicted"/>
<evidence type="ECO:0000313" key="8">
    <source>
        <dbReference type="EMBL" id="RNL78851.1"/>
    </source>
</evidence>